<evidence type="ECO:0000256" key="4">
    <source>
        <dbReference type="ARBA" id="ARBA00022729"/>
    </source>
</evidence>
<dbReference type="GO" id="GO:0004130">
    <property type="term" value="F:cytochrome-c peroxidase activity"/>
    <property type="evidence" value="ECO:0007669"/>
    <property type="project" value="UniProtKB-EC"/>
</dbReference>
<keyword evidence="5 10" id="KW-0560">Oxidoreductase</keyword>
<dbReference type="PROSITE" id="PS51007">
    <property type="entry name" value="CYTC"/>
    <property type="match status" value="2"/>
</dbReference>
<dbReference type="EC" id="1.11.1.5" evidence="10"/>
<name>A0ABU8VVS6_9BURK</name>
<evidence type="ECO:0000256" key="2">
    <source>
        <dbReference type="ARBA" id="ARBA00022617"/>
    </source>
</evidence>
<dbReference type="RefSeq" id="WP_340362861.1">
    <property type="nucleotide sequence ID" value="NZ_JBBKZV010000003.1"/>
</dbReference>
<comment type="subcellular location">
    <subcellularLocation>
        <location evidence="1">Cell envelope</location>
    </subcellularLocation>
</comment>
<evidence type="ECO:0000256" key="5">
    <source>
        <dbReference type="ARBA" id="ARBA00023002"/>
    </source>
</evidence>
<keyword evidence="4 8" id="KW-0732">Signal</keyword>
<keyword evidence="2 7" id="KW-0349">Heme</keyword>
<keyword evidence="6 7" id="KW-0408">Iron</keyword>
<evidence type="ECO:0000259" key="9">
    <source>
        <dbReference type="PROSITE" id="PS51007"/>
    </source>
</evidence>
<evidence type="ECO:0000256" key="3">
    <source>
        <dbReference type="ARBA" id="ARBA00022723"/>
    </source>
</evidence>
<dbReference type="Gene3D" id="1.10.760.10">
    <property type="entry name" value="Cytochrome c-like domain"/>
    <property type="match status" value="2"/>
</dbReference>
<dbReference type="SUPFAM" id="SSF46626">
    <property type="entry name" value="Cytochrome c"/>
    <property type="match status" value="2"/>
</dbReference>
<feature type="domain" description="Cytochrome c" evidence="9">
    <location>
        <begin position="53"/>
        <end position="179"/>
    </location>
</feature>
<dbReference type="PANTHER" id="PTHR30600">
    <property type="entry name" value="CYTOCHROME C PEROXIDASE-RELATED"/>
    <property type="match status" value="1"/>
</dbReference>
<proteinExistence type="predicted"/>
<evidence type="ECO:0000256" key="8">
    <source>
        <dbReference type="SAM" id="SignalP"/>
    </source>
</evidence>
<dbReference type="EMBL" id="JBBKZV010000003">
    <property type="protein sequence ID" value="MEJ8821807.1"/>
    <property type="molecule type" value="Genomic_DNA"/>
</dbReference>
<protein>
    <submittedName>
        <fullName evidence="10">Cytochrome c peroxidase</fullName>
        <ecNumber evidence="10">1.11.1.5</ecNumber>
    </submittedName>
</protein>
<evidence type="ECO:0000313" key="10">
    <source>
        <dbReference type="EMBL" id="MEJ8821807.1"/>
    </source>
</evidence>
<reference evidence="10 11" key="1">
    <citation type="submission" date="2024-03" db="EMBL/GenBank/DDBJ databases">
        <title>Novel species of the genus Variovorax.</title>
        <authorList>
            <person name="Liu Q."/>
            <person name="Xin Y.-H."/>
        </authorList>
    </citation>
    <scope>NUCLEOTIDE SEQUENCE [LARGE SCALE GENOMIC DNA]</scope>
    <source>
        <strain evidence="10 11">KACC 18501</strain>
    </source>
</reference>
<organism evidence="10 11">
    <name type="scientific">Variovorax humicola</name>
    <dbReference type="NCBI Taxonomy" id="1769758"/>
    <lineage>
        <taxon>Bacteria</taxon>
        <taxon>Pseudomonadati</taxon>
        <taxon>Pseudomonadota</taxon>
        <taxon>Betaproteobacteria</taxon>
        <taxon>Burkholderiales</taxon>
        <taxon>Comamonadaceae</taxon>
        <taxon>Variovorax</taxon>
    </lineage>
</organism>
<dbReference type="Proteomes" id="UP001363010">
    <property type="component" value="Unassembled WGS sequence"/>
</dbReference>
<feature type="signal peptide" evidence="8">
    <location>
        <begin position="1"/>
        <end position="19"/>
    </location>
</feature>
<feature type="domain" description="Cytochrome c" evidence="9">
    <location>
        <begin position="237"/>
        <end position="413"/>
    </location>
</feature>
<evidence type="ECO:0000256" key="7">
    <source>
        <dbReference type="PROSITE-ProRule" id="PRU00433"/>
    </source>
</evidence>
<dbReference type="PANTHER" id="PTHR30600:SF10">
    <property type="entry name" value="BLL6722 PROTEIN"/>
    <property type="match status" value="1"/>
</dbReference>
<dbReference type="InterPro" id="IPR004852">
    <property type="entry name" value="Di-haem_cyt_c_peroxidsae"/>
</dbReference>
<keyword evidence="10" id="KW-0575">Peroxidase</keyword>
<keyword evidence="11" id="KW-1185">Reference proteome</keyword>
<evidence type="ECO:0000313" key="11">
    <source>
        <dbReference type="Proteomes" id="UP001363010"/>
    </source>
</evidence>
<keyword evidence="3 7" id="KW-0479">Metal-binding</keyword>
<gene>
    <name evidence="10" type="ORF">WKW80_07130</name>
</gene>
<evidence type="ECO:0000256" key="6">
    <source>
        <dbReference type="ARBA" id="ARBA00023004"/>
    </source>
</evidence>
<feature type="chain" id="PRO_5046867309" evidence="8">
    <location>
        <begin position="20"/>
        <end position="430"/>
    </location>
</feature>
<dbReference type="InterPro" id="IPR036909">
    <property type="entry name" value="Cyt_c-like_dom_sf"/>
</dbReference>
<sequence>MLALAALVAISAAHRPAAATDLAVPVEKTAPPAHAGAAYAPATQGKPQASAAQLTELGRLIFSDASLSASGRMSCASCHDPRHAYGPPNALSVQTGGPDLRTPGLRASPSLRYLQTLAAFTEHHHDNDGDDSIDAGPTGGRMWDGRAGSAHEQAGMPLLSPAEMANESKGAVARKLARAAYADKLRAAFGNDLFADPASTFRAASMALEVFQQSPADFYPFDSKYDAYLRGQQKLSAAETRGLRLFNDSGKGNCASCHISAVTADGAFPLFTDFGLIAIGVPRNRRLPANADPAFHDLGLCGPIRTDFRDRPEYCGLFRTPSLRNVAVRQSFFHNGVFHSLEEAVRFYAERDTHPARWYPRGRDGRVRKFDDLPPAYHDNLNADPPFDRLPGDRPALTNSEVRDVVAFLRTLTDADQLRAATGAAPRPPR</sequence>
<dbReference type="Pfam" id="PF03150">
    <property type="entry name" value="CCP_MauG"/>
    <property type="match status" value="1"/>
</dbReference>
<dbReference type="InterPro" id="IPR009056">
    <property type="entry name" value="Cyt_c-like_dom"/>
</dbReference>
<dbReference type="InterPro" id="IPR051395">
    <property type="entry name" value="Cytochrome_c_Peroxidase/MauG"/>
</dbReference>
<comment type="caution">
    <text evidence="10">The sequence shown here is derived from an EMBL/GenBank/DDBJ whole genome shotgun (WGS) entry which is preliminary data.</text>
</comment>
<accession>A0ABU8VVS6</accession>
<evidence type="ECO:0000256" key="1">
    <source>
        <dbReference type="ARBA" id="ARBA00004196"/>
    </source>
</evidence>